<dbReference type="InterPro" id="IPR005017">
    <property type="entry name" value="OMPP1/FadL/TodX"/>
</dbReference>
<keyword evidence="5 8" id="KW-0732">Signal</keyword>
<dbReference type="EMBL" id="MFSR01000011">
    <property type="protein sequence ID" value="OGI40913.1"/>
    <property type="molecule type" value="Genomic_DNA"/>
</dbReference>
<evidence type="ECO:0000256" key="3">
    <source>
        <dbReference type="ARBA" id="ARBA00022452"/>
    </source>
</evidence>
<dbReference type="PANTHER" id="PTHR35093:SF8">
    <property type="entry name" value="OUTER MEMBRANE PROTEIN NMB0088-RELATED"/>
    <property type="match status" value="1"/>
</dbReference>
<comment type="subcellular location">
    <subcellularLocation>
        <location evidence="1">Cell outer membrane</location>
        <topology evidence="1">Multi-pass membrane protein</topology>
    </subcellularLocation>
</comment>
<dbReference type="PANTHER" id="PTHR35093">
    <property type="entry name" value="OUTER MEMBRANE PROTEIN NMB0088-RELATED"/>
    <property type="match status" value="1"/>
</dbReference>
<reference evidence="9 10" key="1">
    <citation type="journal article" date="2016" name="Nat. Commun.">
        <title>Thousands of microbial genomes shed light on interconnected biogeochemical processes in an aquifer system.</title>
        <authorList>
            <person name="Anantharaman K."/>
            <person name="Brown C.T."/>
            <person name="Hug L.A."/>
            <person name="Sharon I."/>
            <person name="Castelle C.J."/>
            <person name="Probst A.J."/>
            <person name="Thomas B.C."/>
            <person name="Singh A."/>
            <person name="Wilkins M.J."/>
            <person name="Karaoz U."/>
            <person name="Brodie E.L."/>
            <person name="Williams K.H."/>
            <person name="Hubbard S.S."/>
            <person name="Banfield J.F."/>
        </authorList>
    </citation>
    <scope>NUCLEOTIDE SEQUENCE [LARGE SCALE GENOMIC DNA]</scope>
</reference>
<sequence length="416" mass="45354">MPSARYFLPLLTLFCASLAHASGNVLPRANSESIGMADANVAIASGPAAQFINPANIVDTPPGTGLWEAGAILGQVDTLFSRSTAASGAVAGDTASRRGYPFIPYFAMTHRWSDRLVIGFSVDSPHGISTEWKDHTWDINLGASGTADMVKTSQLTVLRLGPSAAWRVDDRWSVGARVFAQYVSAVDENDIATLRADGTSAGMQLGVRYQTPDFVLGAAYTTPTNTKLNGEQTNIHAVGTSLVPGTANTRMLLPGRLQTGIALRLQPSLWWEVDLDWIGWSYNDELRIYQANGTVISPTKAARHYNDTLSVRTGLKWQKSQRLTLHAGLGYDPTPVPERDASPTTSFLRKTRLAFGGRYQLERGTNIDFAYQFIYGHKRRIDATDQDLFGSTDTHLFEGTYESRAHVLSVSFTAGF</sequence>
<organism evidence="9 10">
    <name type="scientific">Candidatus Muproteobacteria bacterium RBG_16_64_10</name>
    <dbReference type="NCBI Taxonomy" id="1817757"/>
    <lineage>
        <taxon>Bacteria</taxon>
        <taxon>Pseudomonadati</taxon>
        <taxon>Pseudomonadota</taxon>
        <taxon>Candidatus Muproteobacteria</taxon>
    </lineage>
</organism>
<dbReference type="Proteomes" id="UP000179334">
    <property type="component" value="Unassembled WGS sequence"/>
</dbReference>
<evidence type="ECO:0000256" key="7">
    <source>
        <dbReference type="ARBA" id="ARBA00023237"/>
    </source>
</evidence>
<evidence type="ECO:0000256" key="4">
    <source>
        <dbReference type="ARBA" id="ARBA00022692"/>
    </source>
</evidence>
<dbReference type="AlphaFoldDB" id="A0A1F6T706"/>
<evidence type="ECO:0000256" key="8">
    <source>
        <dbReference type="SAM" id="SignalP"/>
    </source>
</evidence>
<evidence type="ECO:0000313" key="9">
    <source>
        <dbReference type="EMBL" id="OGI40913.1"/>
    </source>
</evidence>
<comment type="caution">
    <text evidence="9">The sequence shown here is derived from an EMBL/GenBank/DDBJ whole genome shotgun (WGS) entry which is preliminary data.</text>
</comment>
<dbReference type="GO" id="GO:0009279">
    <property type="term" value="C:cell outer membrane"/>
    <property type="evidence" value="ECO:0007669"/>
    <property type="project" value="UniProtKB-SubCell"/>
</dbReference>
<evidence type="ECO:0000256" key="6">
    <source>
        <dbReference type="ARBA" id="ARBA00023136"/>
    </source>
</evidence>
<evidence type="ECO:0000313" key="10">
    <source>
        <dbReference type="Proteomes" id="UP000179334"/>
    </source>
</evidence>
<keyword evidence="6" id="KW-0472">Membrane</keyword>
<evidence type="ECO:0000256" key="2">
    <source>
        <dbReference type="ARBA" id="ARBA00008163"/>
    </source>
</evidence>
<gene>
    <name evidence="9" type="ORF">A2V91_01360</name>
</gene>
<keyword evidence="4" id="KW-0812">Transmembrane</keyword>
<feature type="chain" id="PRO_5009225490" description="Aromatic hydrocarbon degradation protein" evidence="8">
    <location>
        <begin position="22"/>
        <end position="416"/>
    </location>
</feature>
<keyword evidence="7" id="KW-0998">Cell outer membrane</keyword>
<dbReference type="SUPFAM" id="SSF56935">
    <property type="entry name" value="Porins"/>
    <property type="match status" value="1"/>
</dbReference>
<protein>
    <recommendedName>
        <fullName evidence="11">Aromatic hydrocarbon degradation protein</fullName>
    </recommendedName>
</protein>
<keyword evidence="3" id="KW-1134">Transmembrane beta strand</keyword>
<dbReference type="Pfam" id="PF03349">
    <property type="entry name" value="Toluene_X"/>
    <property type="match status" value="1"/>
</dbReference>
<dbReference type="GO" id="GO:0015483">
    <property type="term" value="F:long-chain fatty acid transporting porin activity"/>
    <property type="evidence" value="ECO:0007669"/>
    <property type="project" value="TreeGrafter"/>
</dbReference>
<comment type="similarity">
    <text evidence="2">Belongs to the OmpP1/FadL family.</text>
</comment>
<accession>A0A1F6T706</accession>
<evidence type="ECO:0000256" key="1">
    <source>
        <dbReference type="ARBA" id="ARBA00004571"/>
    </source>
</evidence>
<name>A0A1F6T706_9PROT</name>
<feature type="signal peptide" evidence="8">
    <location>
        <begin position="1"/>
        <end position="21"/>
    </location>
</feature>
<evidence type="ECO:0008006" key="11">
    <source>
        <dbReference type="Google" id="ProtNLM"/>
    </source>
</evidence>
<proteinExistence type="inferred from homology"/>
<evidence type="ECO:0000256" key="5">
    <source>
        <dbReference type="ARBA" id="ARBA00022729"/>
    </source>
</evidence>
<dbReference type="Gene3D" id="2.40.160.60">
    <property type="entry name" value="Outer membrane protein transport protein (OMPP1/FadL/TodX)"/>
    <property type="match status" value="1"/>
</dbReference>